<gene>
    <name evidence="1" type="ordered locus">PECL_352</name>
</gene>
<dbReference type="AlphaFoldDB" id="G8PB34"/>
<keyword evidence="2" id="KW-1185">Reference proteome</keyword>
<accession>G8PB34</accession>
<name>G8PB34_PEDCP</name>
<dbReference type="STRING" id="701521.PECL_352"/>
<proteinExistence type="predicted"/>
<dbReference type="Proteomes" id="UP000005444">
    <property type="component" value="Chromosome"/>
</dbReference>
<sequence length="52" mass="6250">MLIIFTGVFSYISIKTRDIKFIIREYLVNGWKKEKPEDLGLNDNHFSVIYKR</sequence>
<dbReference type="EMBL" id="CP003137">
    <property type="protein sequence ID" value="AEV94663.1"/>
    <property type="molecule type" value="Genomic_DNA"/>
</dbReference>
<evidence type="ECO:0000313" key="2">
    <source>
        <dbReference type="Proteomes" id="UP000005444"/>
    </source>
</evidence>
<dbReference type="HOGENOM" id="CLU_3082918_0_0_9"/>
<dbReference type="PATRIC" id="fig|701521.8.peg.331"/>
<protein>
    <submittedName>
        <fullName evidence="1">Uncharacterized protein</fullName>
    </submittedName>
</protein>
<reference evidence="1 2" key="1">
    <citation type="journal article" date="2012" name="J. Bacteriol.">
        <title>Complete Genome Sequence of the Beer Spoilage Organism Pediococcus claussenii ATCC BAA-344T.</title>
        <authorList>
            <person name="Pittet V."/>
            <person name="Abegunde T."/>
            <person name="Marfleet T."/>
            <person name="Haakensen M."/>
            <person name="Morrow K."/>
            <person name="Jayaprakash T."/>
            <person name="Schroeder K."/>
            <person name="Trost B."/>
            <person name="Byrns S."/>
            <person name="Bergsveinson J."/>
            <person name="Kusalik A."/>
            <person name="Ziola B."/>
        </authorList>
    </citation>
    <scope>NUCLEOTIDE SEQUENCE [LARGE SCALE GENOMIC DNA]</scope>
    <source>
        <strain evidence="1 2">ATCC BAA-344</strain>
    </source>
</reference>
<organism evidence="1 2">
    <name type="scientific">Pediococcus claussenii (strain ATCC BAA-344 / DSM 14800 / JCM 18046 / KCTC 3811 / LMG 21948 / P06)</name>
    <dbReference type="NCBI Taxonomy" id="701521"/>
    <lineage>
        <taxon>Bacteria</taxon>
        <taxon>Bacillati</taxon>
        <taxon>Bacillota</taxon>
        <taxon>Bacilli</taxon>
        <taxon>Lactobacillales</taxon>
        <taxon>Lactobacillaceae</taxon>
        <taxon>Pediococcus</taxon>
    </lineage>
</organism>
<dbReference type="KEGG" id="pce:PECL_352"/>
<evidence type="ECO:0000313" key="1">
    <source>
        <dbReference type="EMBL" id="AEV94663.1"/>
    </source>
</evidence>